<sequence>MKVRVLREACCAADDQMGPLDAVYRVDADASFAELIAEIRASRFLQFSSTHQRLSGELGGVTVVEVPAASDATPVFFVSASAPVGRMVRGRTLHFRFRHA</sequence>
<evidence type="ECO:0000313" key="1">
    <source>
        <dbReference type="EMBL" id="PZQ71691.1"/>
    </source>
</evidence>
<reference evidence="1 2" key="1">
    <citation type="submission" date="2017-08" db="EMBL/GenBank/DDBJ databases">
        <title>Infants hospitalized years apart are colonized by the same room-sourced microbial strains.</title>
        <authorList>
            <person name="Brooks B."/>
            <person name="Olm M.R."/>
            <person name="Firek B.A."/>
            <person name="Baker R."/>
            <person name="Thomas B.C."/>
            <person name="Morowitz M.J."/>
            <person name="Banfield J.F."/>
        </authorList>
    </citation>
    <scope>NUCLEOTIDE SEQUENCE [LARGE SCALE GENOMIC DNA]</scope>
    <source>
        <strain evidence="1">S2_005_003_R2_41</strain>
    </source>
</reference>
<evidence type="ECO:0000313" key="2">
    <source>
        <dbReference type="Proteomes" id="UP000249135"/>
    </source>
</evidence>
<organism evidence="1 2">
    <name type="scientific">Variovorax paradoxus</name>
    <dbReference type="NCBI Taxonomy" id="34073"/>
    <lineage>
        <taxon>Bacteria</taxon>
        <taxon>Pseudomonadati</taxon>
        <taxon>Pseudomonadota</taxon>
        <taxon>Betaproteobacteria</taxon>
        <taxon>Burkholderiales</taxon>
        <taxon>Comamonadaceae</taxon>
        <taxon>Variovorax</taxon>
    </lineage>
</organism>
<gene>
    <name evidence="1" type="ORF">DI563_17235</name>
</gene>
<dbReference type="AlphaFoldDB" id="A0A2W5Q078"/>
<dbReference type="EMBL" id="QFPP01000238">
    <property type="protein sequence ID" value="PZQ71691.1"/>
    <property type="molecule type" value="Genomic_DNA"/>
</dbReference>
<proteinExistence type="predicted"/>
<accession>A0A2W5Q078</accession>
<comment type="caution">
    <text evidence="1">The sequence shown here is derived from an EMBL/GenBank/DDBJ whole genome shotgun (WGS) entry which is preliminary data.</text>
</comment>
<protein>
    <submittedName>
        <fullName evidence="1">Uncharacterized protein</fullName>
    </submittedName>
</protein>
<name>A0A2W5Q078_VARPD</name>
<dbReference type="Proteomes" id="UP000249135">
    <property type="component" value="Unassembled WGS sequence"/>
</dbReference>